<reference evidence="2" key="1">
    <citation type="submission" date="2023-10" db="EMBL/GenBank/DDBJ databases">
        <authorList>
            <person name="Chen Y."/>
            <person name="Shah S."/>
            <person name="Dougan E. K."/>
            <person name="Thang M."/>
            <person name="Chan C."/>
        </authorList>
    </citation>
    <scope>NUCLEOTIDE SEQUENCE [LARGE SCALE GENOMIC DNA]</scope>
</reference>
<dbReference type="EMBL" id="CAUYUJ010010824">
    <property type="protein sequence ID" value="CAK0830330.1"/>
    <property type="molecule type" value="Genomic_DNA"/>
</dbReference>
<feature type="region of interest" description="Disordered" evidence="1">
    <location>
        <begin position="1"/>
        <end position="38"/>
    </location>
</feature>
<evidence type="ECO:0000313" key="2">
    <source>
        <dbReference type="EMBL" id="CAK0830330.1"/>
    </source>
</evidence>
<feature type="non-terminal residue" evidence="2">
    <location>
        <position position="1"/>
    </location>
</feature>
<dbReference type="Proteomes" id="UP001189429">
    <property type="component" value="Unassembled WGS sequence"/>
</dbReference>
<evidence type="ECO:0008006" key="4">
    <source>
        <dbReference type="Google" id="ProtNLM"/>
    </source>
</evidence>
<feature type="non-terminal residue" evidence="2">
    <location>
        <position position="154"/>
    </location>
</feature>
<protein>
    <recommendedName>
        <fullName evidence="4">Transcription factor CBF/NF-Y/archaeal histone domain-containing protein</fullName>
    </recommendedName>
</protein>
<evidence type="ECO:0000256" key="1">
    <source>
        <dbReference type="SAM" id="MobiDB-lite"/>
    </source>
</evidence>
<organism evidence="2 3">
    <name type="scientific">Prorocentrum cordatum</name>
    <dbReference type="NCBI Taxonomy" id="2364126"/>
    <lineage>
        <taxon>Eukaryota</taxon>
        <taxon>Sar</taxon>
        <taxon>Alveolata</taxon>
        <taxon>Dinophyceae</taxon>
        <taxon>Prorocentrales</taxon>
        <taxon>Prorocentraceae</taxon>
        <taxon>Prorocentrum</taxon>
    </lineage>
</organism>
<accession>A0ABN9SE66</accession>
<comment type="caution">
    <text evidence="2">The sequence shown here is derived from an EMBL/GenBank/DDBJ whole genome shotgun (WGS) entry which is preliminary data.</text>
</comment>
<name>A0ABN9SE66_9DINO</name>
<evidence type="ECO:0000313" key="3">
    <source>
        <dbReference type="Proteomes" id="UP001189429"/>
    </source>
</evidence>
<proteinExistence type="predicted"/>
<gene>
    <name evidence="2" type="ORF">PCOR1329_LOCUS29003</name>
</gene>
<feature type="compositionally biased region" description="Basic and acidic residues" evidence="1">
    <location>
        <begin position="128"/>
        <end position="141"/>
    </location>
</feature>
<feature type="region of interest" description="Disordered" evidence="1">
    <location>
        <begin position="124"/>
        <end position="154"/>
    </location>
</feature>
<feature type="compositionally biased region" description="Low complexity" evidence="1">
    <location>
        <begin position="9"/>
        <end position="38"/>
    </location>
</feature>
<sequence length="154" mass="15622">PGTPGGPAAGAAAAWGGGAASSSRATAPGAPRAAATGARLRKVEALTTQLLDECGSLPLDVKPDAVAAIASKFVERLQPEHLAKIAEQFADAVARDAAADGGEAWERGAHGQEEDVVVIAEDDAEDAGELRKGEGHDDGARGFEATQELIDKMQ</sequence>
<keyword evidence="3" id="KW-1185">Reference proteome</keyword>